<dbReference type="GO" id="GO:0050313">
    <property type="term" value="F:sulfur dioxygenase activity"/>
    <property type="evidence" value="ECO:0007669"/>
    <property type="project" value="TreeGrafter"/>
</dbReference>
<dbReference type="InterPro" id="IPR036866">
    <property type="entry name" value="RibonucZ/Hydroxyglut_hydro"/>
</dbReference>
<dbReference type="InterPro" id="IPR051682">
    <property type="entry name" value="Mito_Persulfide_Diox"/>
</dbReference>
<dbReference type="EMBL" id="UINC01153401">
    <property type="protein sequence ID" value="SVD48105.1"/>
    <property type="molecule type" value="Genomic_DNA"/>
</dbReference>
<dbReference type="GO" id="GO:0006749">
    <property type="term" value="P:glutathione metabolic process"/>
    <property type="evidence" value="ECO:0007669"/>
    <property type="project" value="TreeGrafter"/>
</dbReference>
<dbReference type="SUPFAM" id="SSF56281">
    <property type="entry name" value="Metallo-hydrolase/oxidoreductase"/>
    <property type="match status" value="1"/>
</dbReference>
<dbReference type="Gene3D" id="3.60.15.10">
    <property type="entry name" value="Ribonuclease Z/Hydroxyacylglutathione hydrolase-like"/>
    <property type="match status" value="1"/>
</dbReference>
<proteinExistence type="predicted"/>
<evidence type="ECO:0000259" key="1">
    <source>
        <dbReference type="SMART" id="SM00849"/>
    </source>
</evidence>
<name>A0A382VQ15_9ZZZZ</name>
<protein>
    <recommendedName>
        <fullName evidence="1">Metallo-beta-lactamase domain-containing protein</fullName>
    </recommendedName>
</protein>
<accession>A0A382VQ15</accession>
<dbReference type="SMART" id="SM00849">
    <property type="entry name" value="Lactamase_B"/>
    <property type="match status" value="1"/>
</dbReference>
<dbReference type="PANTHER" id="PTHR43084">
    <property type="entry name" value="PERSULFIDE DIOXYGENASE ETHE1"/>
    <property type="match status" value="1"/>
</dbReference>
<feature type="domain" description="Metallo-beta-lactamase" evidence="1">
    <location>
        <begin position="13"/>
        <end position="134"/>
    </location>
</feature>
<dbReference type="GO" id="GO:0070813">
    <property type="term" value="P:hydrogen sulfide metabolic process"/>
    <property type="evidence" value="ECO:0007669"/>
    <property type="project" value="TreeGrafter"/>
</dbReference>
<dbReference type="AlphaFoldDB" id="A0A382VQ15"/>
<dbReference type="InterPro" id="IPR001279">
    <property type="entry name" value="Metallo-B-lactamas"/>
</dbReference>
<sequence>MVHISQLILGETGCVSYILFCREKKECAIVDSFEEYEEDVLEEIKKLGFPTVKYVIDTHTHADRKSASTYFANEFGVKGIVKSEMTKYTGKKVETRDGDILKIGKAELKVLYTPGHTYDHNCYLIEDNLLSGDC</sequence>
<evidence type="ECO:0000313" key="2">
    <source>
        <dbReference type="EMBL" id="SVD48105.1"/>
    </source>
</evidence>
<reference evidence="2" key="1">
    <citation type="submission" date="2018-05" db="EMBL/GenBank/DDBJ databases">
        <authorList>
            <person name="Lanie J.A."/>
            <person name="Ng W.-L."/>
            <person name="Kazmierczak K.M."/>
            <person name="Andrzejewski T.M."/>
            <person name="Davidsen T.M."/>
            <person name="Wayne K.J."/>
            <person name="Tettelin H."/>
            <person name="Glass J.I."/>
            <person name="Rusch D."/>
            <person name="Podicherti R."/>
            <person name="Tsui H.-C.T."/>
            <person name="Winkler M.E."/>
        </authorList>
    </citation>
    <scope>NUCLEOTIDE SEQUENCE</scope>
</reference>
<gene>
    <name evidence="2" type="ORF">METZ01_LOCUS400959</name>
</gene>
<feature type="non-terminal residue" evidence="2">
    <location>
        <position position="134"/>
    </location>
</feature>
<organism evidence="2">
    <name type="scientific">marine metagenome</name>
    <dbReference type="NCBI Taxonomy" id="408172"/>
    <lineage>
        <taxon>unclassified sequences</taxon>
        <taxon>metagenomes</taxon>
        <taxon>ecological metagenomes</taxon>
    </lineage>
</organism>
<dbReference type="Pfam" id="PF00753">
    <property type="entry name" value="Lactamase_B"/>
    <property type="match status" value="1"/>
</dbReference>
<dbReference type="PANTHER" id="PTHR43084:SF1">
    <property type="entry name" value="PERSULFIDE DIOXYGENASE ETHE1, MITOCHONDRIAL"/>
    <property type="match status" value="1"/>
</dbReference>